<accession>A0A6I2R427</accession>
<dbReference type="Proteomes" id="UP000434475">
    <property type="component" value="Unassembled WGS sequence"/>
</dbReference>
<dbReference type="GO" id="GO:0003723">
    <property type="term" value="F:RNA binding"/>
    <property type="evidence" value="ECO:0007669"/>
    <property type="project" value="UniProtKB-UniRule"/>
</dbReference>
<reference evidence="3 4" key="1">
    <citation type="journal article" date="2019" name="Nat. Med.">
        <title>A library of human gut bacterial isolates paired with longitudinal multiomics data enables mechanistic microbiome research.</title>
        <authorList>
            <person name="Poyet M."/>
            <person name="Groussin M."/>
            <person name="Gibbons S.M."/>
            <person name="Avila-Pacheco J."/>
            <person name="Jiang X."/>
            <person name="Kearney S.M."/>
            <person name="Perrotta A.R."/>
            <person name="Berdy B."/>
            <person name="Zhao S."/>
            <person name="Lieberman T.D."/>
            <person name="Swanson P.K."/>
            <person name="Smith M."/>
            <person name="Roesemann S."/>
            <person name="Alexander J.E."/>
            <person name="Rich S.A."/>
            <person name="Livny J."/>
            <person name="Vlamakis H."/>
            <person name="Clish C."/>
            <person name="Bullock K."/>
            <person name="Deik A."/>
            <person name="Scott J."/>
            <person name="Pierce K.A."/>
            <person name="Xavier R.J."/>
            <person name="Alm E.J."/>
        </authorList>
    </citation>
    <scope>NUCLEOTIDE SEQUENCE [LARGE SCALE GENOMIC DNA]</scope>
    <source>
        <strain evidence="3 4">BIOML-A2</strain>
    </source>
</reference>
<evidence type="ECO:0000256" key="2">
    <source>
        <dbReference type="PIRNR" id="PIRNR029950"/>
    </source>
</evidence>
<sequence length="242" mass="28248">MQELKHPNQIEFQVTGDYAMFSDPVTRMGGEKCSYQVPTYEAIKGIMASILWKPTLILYPDAVRIMEPIQTEAKGMRPLVYQPKKKGVISDLSYYTYLKRVRYQVRGHFEWNYNRPEMANDRNARKYREFFQRMIEKGGRRDIFLGTRECQGYVEPCVFGDGVGAYDNIPELSFGLMLHGMTYPDEAYSKGSQGMLTSNFWYPVMRNGIITFPRPEDCPFHKPVRKMTMKTFSVPEKHQEVI</sequence>
<dbReference type="InterPro" id="IPR021124">
    <property type="entry name" value="CRISPR-assoc_prot_Cas5"/>
</dbReference>
<dbReference type="GO" id="GO:0016787">
    <property type="term" value="F:hydrolase activity"/>
    <property type="evidence" value="ECO:0007669"/>
    <property type="project" value="UniProtKB-KW"/>
</dbReference>
<dbReference type="GO" id="GO:0043571">
    <property type="term" value="P:maintenance of CRISPR repeat elements"/>
    <property type="evidence" value="ECO:0007669"/>
    <property type="project" value="UniProtKB-UniRule"/>
</dbReference>
<dbReference type="Gene3D" id="3.30.70.2660">
    <property type="match status" value="1"/>
</dbReference>
<gene>
    <name evidence="3" type="primary">cas5c</name>
    <name evidence="3" type="ORF">GKE97_10395</name>
</gene>
<dbReference type="NCBIfam" id="TIGR01876">
    <property type="entry name" value="cas_Cas5d"/>
    <property type="match status" value="1"/>
</dbReference>
<evidence type="ECO:0000313" key="3">
    <source>
        <dbReference type="EMBL" id="MSB19926.1"/>
    </source>
</evidence>
<name>A0A6I2R427_FLAPL</name>
<keyword evidence="2" id="KW-0694">RNA-binding</keyword>
<dbReference type="PIRSF" id="PIRSF029950">
    <property type="entry name" value="Cas_CT1134"/>
    <property type="match status" value="1"/>
</dbReference>
<keyword evidence="2" id="KW-0540">Nuclease</keyword>
<comment type="function">
    <text evidence="2">CRISPR (clustered regularly interspaced short palindromic repeat) is an adaptive immune system that provides protection against mobile genetic elements (viruses, transposable elements and conjugative plasmids). CRISPR clusters contain spacers, sequences complementary to antecedent mobile elements, and target invading nucleic acids. CRISPR clusters are transcribed and processed into CRISPR RNA (crRNA).</text>
</comment>
<dbReference type="AlphaFoldDB" id="A0A6I2R427"/>
<comment type="caution">
    <text evidence="3">The sequence shown here is derived from an EMBL/GenBank/DDBJ whole genome shotgun (WGS) entry which is preliminary data.</text>
</comment>
<keyword evidence="2" id="KW-0378">Hydrolase</keyword>
<comment type="similarity">
    <text evidence="2">Belongs to the CRISPR-associated protein Cas5 family. Subtype I-C/Dvulg subfamily.</text>
</comment>
<dbReference type="EMBL" id="WKPR01000009">
    <property type="protein sequence ID" value="MSB19926.1"/>
    <property type="molecule type" value="Genomic_DNA"/>
</dbReference>
<evidence type="ECO:0000313" key="4">
    <source>
        <dbReference type="Proteomes" id="UP000434475"/>
    </source>
</evidence>
<dbReference type="GO" id="GO:0051607">
    <property type="term" value="P:defense response to virus"/>
    <property type="evidence" value="ECO:0007669"/>
    <property type="project" value="UniProtKB-UniRule"/>
</dbReference>
<evidence type="ECO:0000256" key="1">
    <source>
        <dbReference type="ARBA" id="ARBA00023118"/>
    </source>
</evidence>
<keyword evidence="2" id="KW-0255">Endonuclease</keyword>
<dbReference type="Pfam" id="PF09704">
    <property type="entry name" value="Cas_Cas5d"/>
    <property type="match status" value="1"/>
</dbReference>
<keyword evidence="1 2" id="KW-0051">Antiviral defense</keyword>
<proteinExistence type="inferred from homology"/>
<dbReference type="NCBIfam" id="TIGR02593">
    <property type="entry name" value="CRISPR_cas5"/>
    <property type="match status" value="1"/>
</dbReference>
<dbReference type="InterPro" id="IPR010155">
    <property type="entry name" value="CRISPR-assoc_prot_Cas5d"/>
</dbReference>
<organism evidence="3 4">
    <name type="scientific">Flavonifractor plautii</name>
    <name type="common">Fusobacterium plautii</name>
    <dbReference type="NCBI Taxonomy" id="292800"/>
    <lineage>
        <taxon>Bacteria</taxon>
        <taxon>Bacillati</taxon>
        <taxon>Bacillota</taxon>
        <taxon>Clostridia</taxon>
        <taxon>Eubacteriales</taxon>
        <taxon>Oscillospiraceae</taxon>
        <taxon>Flavonifractor</taxon>
    </lineage>
</organism>
<dbReference type="RefSeq" id="WP_108981831.1">
    <property type="nucleotide sequence ID" value="NZ_JAQLWY010000020.1"/>
</dbReference>
<protein>
    <recommendedName>
        <fullName evidence="2">pre-crRNA processing endonuclease</fullName>
        <ecNumber evidence="2">3.1.-.-</ecNumber>
    </recommendedName>
</protein>
<dbReference type="GO" id="GO:0004519">
    <property type="term" value="F:endonuclease activity"/>
    <property type="evidence" value="ECO:0007669"/>
    <property type="project" value="UniProtKB-UniRule"/>
</dbReference>
<dbReference type="EC" id="3.1.-.-" evidence="2"/>
<dbReference type="InterPro" id="IPR013422">
    <property type="entry name" value="CRISPR-assoc_prot_Cas5_N"/>
</dbReference>